<dbReference type="PROSITE" id="PS00031">
    <property type="entry name" value="NUCLEAR_REC_DBD_1"/>
    <property type="match status" value="1"/>
</dbReference>
<keyword evidence="7 10" id="KW-0804">Transcription</keyword>
<dbReference type="CDD" id="cd06916">
    <property type="entry name" value="NR_DBD_like"/>
    <property type="match status" value="1"/>
</dbReference>
<reference evidence="14" key="1">
    <citation type="submission" date="2002-11" db="EMBL/GenBank/DDBJ databases">
        <title>Retinoid X receptor and retinoic acid response in the marine sponge Suberites domuncula.</title>
        <authorList>
            <person name="Wiens M."/>
            <person name="Batel R."/>
            <person name="Korzhev M."/>
            <person name="Mueller W.E.G."/>
        </authorList>
    </citation>
    <scope>NUCLEOTIDE SEQUENCE</scope>
</reference>
<proteinExistence type="evidence at transcript level"/>
<dbReference type="PROSITE" id="PS51030">
    <property type="entry name" value="NUCLEAR_REC_DBD_2"/>
    <property type="match status" value="1"/>
</dbReference>
<dbReference type="InterPro" id="IPR013088">
    <property type="entry name" value="Znf_NHR/GATA"/>
</dbReference>
<dbReference type="AlphaFoldDB" id="Q8I748"/>
<accession>Q8I748</accession>
<keyword evidence="3 10" id="KW-0863">Zinc-finger</keyword>
<dbReference type="InterPro" id="IPR001628">
    <property type="entry name" value="Znf_hrmn_rcpt"/>
</dbReference>
<evidence type="ECO:0000256" key="3">
    <source>
        <dbReference type="ARBA" id="ARBA00022771"/>
    </source>
</evidence>
<feature type="compositionally biased region" description="Polar residues" evidence="11">
    <location>
        <begin position="297"/>
        <end position="315"/>
    </location>
</feature>
<dbReference type="GO" id="GO:0008270">
    <property type="term" value="F:zinc ion binding"/>
    <property type="evidence" value="ECO:0007669"/>
    <property type="project" value="UniProtKB-KW"/>
</dbReference>
<evidence type="ECO:0000256" key="6">
    <source>
        <dbReference type="ARBA" id="ARBA00023125"/>
    </source>
</evidence>
<keyword evidence="8 10" id="KW-0675">Receptor</keyword>
<feature type="domain" description="NR LBD" evidence="13">
    <location>
        <begin position="326"/>
        <end position="548"/>
    </location>
</feature>
<dbReference type="Pfam" id="PF00105">
    <property type="entry name" value="zf-C4"/>
    <property type="match status" value="1"/>
</dbReference>
<dbReference type="SUPFAM" id="SSF57716">
    <property type="entry name" value="Glucocorticoid receptor-like (DNA-binding domain)"/>
    <property type="match status" value="1"/>
</dbReference>
<dbReference type="SUPFAM" id="SSF48508">
    <property type="entry name" value="Nuclear receptor ligand-binding domain"/>
    <property type="match status" value="1"/>
</dbReference>
<dbReference type="InterPro" id="IPR001723">
    <property type="entry name" value="Nuclear_hrmn_rcpt"/>
</dbReference>
<dbReference type="GO" id="GO:0043565">
    <property type="term" value="F:sequence-specific DNA binding"/>
    <property type="evidence" value="ECO:0007669"/>
    <property type="project" value="InterPro"/>
</dbReference>
<dbReference type="InterPro" id="IPR035500">
    <property type="entry name" value="NHR-like_dom_sf"/>
</dbReference>
<organism evidence="14">
    <name type="scientific">Suberites domuncula</name>
    <name type="common">Sponge</name>
    <dbReference type="NCBI Taxonomy" id="55567"/>
    <lineage>
        <taxon>Eukaryota</taxon>
        <taxon>Metazoa</taxon>
        <taxon>Porifera</taxon>
        <taxon>Demospongiae</taxon>
        <taxon>Heteroscleromorpha</taxon>
        <taxon>Suberitida</taxon>
        <taxon>Suberitidae</taxon>
        <taxon>Suberites</taxon>
    </lineage>
</organism>
<evidence type="ECO:0000256" key="1">
    <source>
        <dbReference type="ARBA" id="ARBA00004123"/>
    </source>
</evidence>
<evidence type="ECO:0000259" key="13">
    <source>
        <dbReference type="PROSITE" id="PS51843"/>
    </source>
</evidence>
<evidence type="ECO:0000256" key="8">
    <source>
        <dbReference type="ARBA" id="ARBA00023170"/>
    </source>
</evidence>
<dbReference type="Gene3D" id="1.10.565.10">
    <property type="entry name" value="Retinoid X Receptor"/>
    <property type="match status" value="1"/>
</dbReference>
<dbReference type="PROSITE" id="PS51843">
    <property type="entry name" value="NR_LBD"/>
    <property type="match status" value="1"/>
</dbReference>
<dbReference type="Gene3D" id="3.30.50.10">
    <property type="entry name" value="Erythroid Transcription Factor GATA-1, subunit A"/>
    <property type="match status" value="1"/>
</dbReference>
<dbReference type="PRINTS" id="PR00398">
    <property type="entry name" value="STRDHORMONER"/>
</dbReference>
<feature type="region of interest" description="Disordered" evidence="11">
    <location>
        <begin position="294"/>
        <end position="321"/>
    </location>
</feature>
<dbReference type="InterPro" id="IPR050274">
    <property type="entry name" value="Nuclear_hormone_rcpt_NR2"/>
</dbReference>
<evidence type="ECO:0000313" key="14">
    <source>
        <dbReference type="EMBL" id="CAD57002.1"/>
    </source>
</evidence>
<comment type="similarity">
    <text evidence="10">Belongs to the nuclear hormone receptor family.</text>
</comment>
<keyword evidence="9 10" id="KW-0539">Nucleus</keyword>
<dbReference type="InterPro" id="IPR049635">
    <property type="entry name" value="HNF4_LBD"/>
</dbReference>
<dbReference type="InterPro" id="IPR000003">
    <property type="entry name" value="Retinoid-X_rcpt/HNF4"/>
</dbReference>
<keyword evidence="6 10" id="KW-0238">DNA-binding</keyword>
<evidence type="ECO:0000256" key="5">
    <source>
        <dbReference type="ARBA" id="ARBA00023015"/>
    </source>
</evidence>
<dbReference type="PRINTS" id="PR00545">
    <property type="entry name" value="RETINOIDXR"/>
</dbReference>
<keyword evidence="4 10" id="KW-0862">Zinc</keyword>
<evidence type="ECO:0000256" key="2">
    <source>
        <dbReference type="ARBA" id="ARBA00022723"/>
    </source>
</evidence>
<dbReference type="FunFam" id="3.30.50.10:FF:000006">
    <property type="entry name" value="Nuclear receptor subfamily 5 group A member"/>
    <property type="match status" value="1"/>
</dbReference>
<dbReference type="InterPro" id="IPR000536">
    <property type="entry name" value="Nucl_hrmn_rcpt_lig-bd"/>
</dbReference>
<dbReference type="GO" id="GO:0005634">
    <property type="term" value="C:nucleus"/>
    <property type="evidence" value="ECO:0007669"/>
    <property type="project" value="UniProtKB-SubCell"/>
</dbReference>
<dbReference type="SMART" id="SM00399">
    <property type="entry name" value="ZnF_C4"/>
    <property type="match status" value="1"/>
</dbReference>
<evidence type="ECO:0000256" key="7">
    <source>
        <dbReference type="ARBA" id="ARBA00023163"/>
    </source>
</evidence>
<evidence type="ECO:0000259" key="12">
    <source>
        <dbReference type="PROSITE" id="PS51030"/>
    </source>
</evidence>
<evidence type="ECO:0000256" key="9">
    <source>
        <dbReference type="ARBA" id="ARBA00023242"/>
    </source>
</evidence>
<evidence type="ECO:0000256" key="4">
    <source>
        <dbReference type="ARBA" id="ARBA00022833"/>
    </source>
</evidence>
<dbReference type="Pfam" id="PF00104">
    <property type="entry name" value="Hormone_recep"/>
    <property type="match status" value="1"/>
</dbReference>
<dbReference type="SMART" id="SM00430">
    <property type="entry name" value="HOLI"/>
    <property type="match status" value="1"/>
</dbReference>
<protein>
    <submittedName>
        <fullName evidence="14">Retinoid X receptor</fullName>
    </submittedName>
</protein>
<name>Q8I748_SUBDO</name>
<keyword evidence="2 10" id="KW-0479">Metal-binding</keyword>
<dbReference type="PRINTS" id="PR00047">
    <property type="entry name" value="STROIDFINGER"/>
</dbReference>
<evidence type="ECO:0000256" key="10">
    <source>
        <dbReference type="RuleBase" id="RU004334"/>
    </source>
</evidence>
<sequence>MPILWKIVPQVDISTYASPSSTPASSPGYEQIQMLDMELKPFEDMSSCKLMHPTSPDPQSPATFNPRPHTFGGMASYQSQQYMNDYKDPMYSPNTAAPPHYCADNRYMHNGVEPPPYGKNYGMINGSSFYFSNYPQSVEGMSPSGQNLSLQQTICKICGDTASGNHFGVQSCEACKSFFRRSVRANARYACRGSRNCAIEKHTRNRCQYCRLQKCIANGMRKEAVQEERTPQGAKLQRASTPTPLGFPNLNFIPPSIPYFPQSYDSPTSPVPRMLSHAASRMYGSLPNLKMEFDRSTPMSTPTGSLTPQQRSFTPPSLDASNSHVSVSVLVNADMQSEGQSEPIKTPASNIKLEDLFEGLKTSLLKVIEWAKRIPAFVSLSLDDQVKLLKSSWCEHCTLKLAAQNGPKADTVLLANGLSCNRDQIEDPEVRRVINRVFNELAYWLDYLNVDRVELACLKGILLFNPDAKGLSPASKKRVEIFQEQILQSLETRTKTMYPVSPRRFSKLLLRLAPLKAISLEVMQHMEVQRALGNTKMDNLFGELLDFE</sequence>
<gene>
    <name evidence="14" type="primary">rxr</name>
</gene>
<dbReference type="GO" id="GO:0003707">
    <property type="term" value="F:nuclear steroid receptor activity"/>
    <property type="evidence" value="ECO:0007669"/>
    <property type="project" value="InterPro"/>
</dbReference>
<comment type="subcellular location">
    <subcellularLocation>
        <location evidence="1 10">Nucleus</location>
    </subcellularLocation>
</comment>
<feature type="domain" description="Nuclear receptor" evidence="12">
    <location>
        <begin position="152"/>
        <end position="227"/>
    </location>
</feature>
<dbReference type="PANTHER" id="PTHR24083">
    <property type="entry name" value="NUCLEAR HORMONE RECEPTOR"/>
    <property type="match status" value="1"/>
</dbReference>
<evidence type="ECO:0000256" key="11">
    <source>
        <dbReference type="SAM" id="MobiDB-lite"/>
    </source>
</evidence>
<dbReference type="EMBL" id="AJ517420">
    <property type="protein sequence ID" value="CAD57002.1"/>
    <property type="molecule type" value="mRNA"/>
</dbReference>
<keyword evidence="5 10" id="KW-0805">Transcription regulation</keyword>
<dbReference type="CDD" id="cd06931">
    <property type="entry name" value="NR_LBD_HNF4_like"/>
    <property type="match status" value="1"/>
</dbReference>